<dbReference type="NCBIfam" id="TIGR00219">
    <property type="entry name" value="mreC"/>
    <property type="match status" value="1"/>
</dbReference>
<accession>A0ABW3L0M7</accession>
<evidence type="ECO:0000313" key="9">
    <source>
        <dbReference type="Proteomes" id="UP001596990"/>
    </source>
</evidence>
<evidence type="ECO:0000256" key="3">
    <source>
        <dbReference type="ARBA" id="ARBA00022960"/>
    </source>
</evidence>
<evidence type="ECO:0000256" key="2">
    <source>
        <dbReference type="ARBA" id="ARBA00013855"/>
    </source>
</evidence>
<evidence type="ECO:0000256" key="6">
    <source>
        <dbReference type="SAM" id="Coils"/>
    </source>
</evidence>
<gene>
    <name evidence="8" type="primary">mreC</name>
    <name evidence="8" type="ORF">ACFQ2J_06810</name>
</gene>
<dbReference type="Pfam" id="PF04085">
    <property type="entry name" value="MreC"/>
    <property type="match status" value="1"/>
</dbReference>
<reference evidence="9" key="1">
    <citation type="journal article" date="2019" name="Int. J. Syst. Evol. Microbiol.">
        <title>The Global Catalogue of Microorganisms (GCM) 10K type strain sequencing project: providing services to taxonomists for standard genome sequencing and annotation.</title>
        <authorList>
            <consortium name="The Broad Institute Genomics Platform"/>
            <consortium name="The Broad Institute Genome Sequencing Center for Infectious Disease"/>
            <person name="Wu L."/>
            <person name="Ma J."/>
        </authorList>
    </citation>
    <scope>NUCLEOTIDE SEQUENCE [LARGE SCALE GENOMIC DNA]</scope>
    <source>
        <strain evidence="9">CCUG 56607</strain>
    </source>
</reference>
<keyword evidence="9" id="KW-1185">Reference proteome</keyword>
<keyword evidence="3 5" id="KW-0133">Cell shape</keyword>
<evidence type="ECO:0000259" key="7">
    <source>
        <dbReference type="Pfam" id="PF04085"/>
    </source>
</evidence>
<dbReference type="RefSeq" id="WP_386057764.1">
    <property type="nucleotide sequence ID" value="NZ_JBHTKL010000001.1"/>
</dbReference>
<dbReference type="InterPro" id="IPR042177">
    <property type="entry name" value="Cell/Rod_1"/>
</dbReference>
<sequence length="295" mass="33695">MFPVIKKKRLILILVSIIILGALIGFSIRDRENITLPEKFVHDSIGWIQTIFNKPVRFVQGTVDDIQNVHQAYEQNEILKARLAENKQVMIENQQLKRENEKLQSMLEIKQSLNGYRPIEATVIARSSDRWFNQMIINRGEEHGVEVNMAVITGEGMVGKIQSTQAFHSTVKLLSGFDRTNQISVEIHSEKEEKDKVFGLIQGYDDETKKLLMKEIRFDAQVEEGEMVISSGKGGAFPRNLLIGEIAKVEMDQFGLTQTAYIEPAADLYDMNHVMVVDRDMPTYDFSDEEKDGEE</sequence>
<feature type="domain" description="Rod shape-determining protein MreC beta-barrel core" evidence="7">
    <location>
        <begin position="123"/>
        <end position="277"/>
    </location>
</feature>
<keyword evidence="6" id="KW-0175">Coiled coil</keyword>
<dbReference type="InterPro" id="IPR055342">
    <property type="entry name" value="MreC_beta-barrel_core"/>
</dbReference>
<evidence type="ECO:0000256" key="4">
    <source>
        <dbReference type="ARBA" id="ARBA00032089"/>
    </source>
</evidence>
<feature type="coiled-coil region" evidence="6">
    <location>
        <begin position="79"/>
        <end position="113"/>
    </location>
</feature>
<dbReference type="PANTHER" id="PTHR34138">
    <property type="entry name" value="CELL SHAPE-DETERMINING PROTEIN MREC"/>
    <property type="match status" value="1"/>
</dbReference>
<proteinExistence type="inferred from homology"/>
<protein>
    <recommendedName>
        <fullName evidence="2 5">Cell shape-determining protein MreC</fullName>
    </recommendedName>
    <alternativeName>
        <fullName evidence="4 5">Cell shape protein MreC</fullName>
    </alternativeName>
</protein>
<dbReference type="PIRSF" id="PIRSF038471">
    <property type="entry name" value="MreC"/>
    <property type="match status" value="1"/>
</dbReference>
<dbReference type="Gene3D" id="2.40.10.350">
    <property type="entry name" value="Rod shape-determining protein MreC, domain 2"/>
    <property type="match status" value="1"/>
</dbReference>
<organism evidence="8 9">
    <name type="scientific">Thalassobacillus hwangdonensis</name>
    <dbReference type="NCBI Taxonomy" id="546108"/>
    <lineage>
        <taxon>Bacteria</taxon>
        <taxon>Bacillati</taxon>
        <taxon>Bacillota</taxon>
        <taxon>Bacilli</taxon>
        <taxon>Bacillales</taxon>
        <taxon>Bacillaceae</taxon>
        <taxon>Thalassobacillus</taxon>
    </lineage>
</organism>
<dbReference type="Proteomes" id="UP001596990">
    <property type="component" value="Unassembled WGS sequence"/>
</dbReference>
<comment type="caution">
    <text evidence="8">The sequence shown here is derived from an EMBL/GenBank/DDBJ whole genome shotgun (WGS) entry which is preliminary data.</text>
</comment>
<dbReference type="EMBL" id="JBHTKL010000001">
    <property type="protein sequence ID" value="MFD1018906.1"/>
    <property type="molecule type" value="Genomic_DNA"/>
</dbReference>
<evidence type="ECO:0000313" key="8">
    <source>
        <dbReference type="EMBL" id="MFD1018906.1"/>
    </source>
</evidence>
<dbReference type="Gene3D" id="2.40.10.340">
    <property type="entry name" value="Rod shape-determining protein MreC, domain 1"/>
    <property type="match status" value="1"/>
</dbReference>
<name>A0ABW3L0M7_9BACI</name>
<evidence type="ECO:0000256" key="1">
    <source>
        <dbReference type="ARBA" id="ARBA00009369"/>
    </source>
</evidence>
<comment type="similarity">
    <text evidence="1 5">Belongs to the MreC family.</text>
</comment>
<dbReference type="PANTHER" id="PTHR34138:SF1">
    <property type="entry name" value="CELL SHAPE-DETERMINING PROTEIN MREC"/>
    <property type="match status" value="1"/>
</dbReference>
<dbReference type="InterPro" id="IPR042175">
    <property type="entry name" value="Cell/Rod_MreC_2"/>
</dbReference>
<evidence type="ECO:0000256" key="5">
    <source>
        <dbReference type="PIRNR" id="PIRNR038471"/>
    </source>
</evidence>
<comment type="function">
    <text evidence="5">Involved in formation and maintenance of cell shape.</text>
</comment>
<dbReference type="InterPro" id="IPR007221">
    <property type="entry name" value="MreC"/>
</dbReference>